<evidence type="ECO:0000256" key="1">
    <source>
        <dbReference type="SAM" id="Coils"/>
    </source>
</evidence>
<proteinExistence type="predicted"/>
<evidence type="ECO:0000313" key="4">
    <source>
        <dbReference type="Proteomes" id="UP000596660"/>
    </source>
</evidence>
<feature type="compositionally biased region" description="Basic and acidic residues" evidence="2">
    <location>
        <begin position="191"/>
        <end position="205"/>
    </location>
</feature>
<feature type="region of interest" description="Disordered" evidence="2">
    <location>
        <begin position="1"/>
        <end position="42"/>
    </location>
</feature>
<keyword evidence="1" id="KW-0175">Coiled coil</keyword>
<protein>
    <submittedName>
        <fullName evidence="3">Uncharacterized protein</fullName>
    </submittedName>
</protein>
<name>A0A803N6L6_CHEQI</name>
<reference evidence="3" key="2">
    <citation type="submission" date="2021-03" db="UniProtKB">
        <authorList>
            <consortium name="EnsemblPlants"/>
        </authorList>
    </citation>
    <scope>IDENTIFICATION</scope>
</reference>
<dbReference type="EnsemblPlants" id="AUR62041354-RA">
    <property type="protein sequence ID" value="AUR62041354-RA:cds"/>
    <property type="gene ID" value="AUR62041354"/>
</dbReference>
<organism evidence="3 4">
    <name type="scientific">Chenopodium quinoa</name>
    <name type="common">Quinoa</name>
    <dbReference type="NCBI Taxonomy" id="63459"/>
    <lineage>
        <taxon>Eukaryota</taxon>
        <taxon>Viridiplantae</taxon>
        <taxon>Streptophyta</taxon>
        <taxon>Embryophyta</taxon>
        <taxon>Tracheophyta</taxon>
        <taxon>Spermatophyta</taxon>
        <taxon>Magnoliopsida</taxon>
        <taxon>eudicotyledons</taxon>
        <taxon>Gunneridae</taxon>
        <taxon>Pentapetalae</taxon>
        <taxon>Caryophyllales</taxon>
        <taxon>Chenopodiaceae</taxon>
        <taxon>Chenopodioideae</taxon>
        <taxon>Atripliceae</taxon>
        <taxon>Chenopodium</taxon>
    </lineage>
</organism>
<keyword evidence="4" id="KW-1185">Reference proteome</keyword>
<sequence>MANDKEAQVSQIVEEEEEPRRTKKKSGASGSTRDPSVPSLVSLEPRLAKMELAIGETSDDIGHLSNFVEGLETRVQTACQDTQDLREETLGLINSALATAHEEIAKMREELLRQLTDICTEVESVKEDVILCKKAAVTGGFAIQAGPKVEVPQPEKYHGKRLQQWAKQEVKRRGVKSLAEAIAVAESLIEIPRESRRNKGKRVEEGDQDDEEASHPKAKHADHGKDKAKSKWESKGDDRDGGKP</sequence>
<feature type="region of interest" description="Disordered" evidence="2">
    <location>
        <begin position="189"/>
        <end position="244"/>
    </location>
</feature>
<dbReference type="Proteomes" id="UP000596660">
    <property type="component" value="Unplaced"/>
</dbReference>
<dbReference type="AlphaFoldDB" id="A0A803N6L6"/>
<feature type="coiled-coil region" evidence="1">
    <location>
        <begin position="68"/>
        <end position="128"/>
    </location>
</feature>
<accession>A0A803N6L6</accession>
<evidence type="ECO:0000313" key="3">
    <source>
        <dbReference type="EnsemblPlants" id="AUR62041354-RA:cds"/>
    </source>
</evidence>
<feature type="compositionally biased region" description="Basic and acidic residues" evidence="2">
    <location>
        <begin position="213"/>
        <end position="244"/>
    </location>
</feature>
<evidence type="ECO:0000256" key="2">
    <source>
        <dbReference type="SAM" id="MobiDB-lite"/>
    </source>
</evidence>
<reference evidence="3" key="1">
    <citation type="journal article" date="2017" name="Nature">
        <title>The genome of Chenopodium quinoa.</title>
        <authorList>
            <person name="Jarvis D.E."/>
            <person name="Ho Y.S."/>
            <person name="Lightfoot D.J."/>
            <person name="Schmoeckel S.M."/>
            <person name="Li B."/>
            <person name="Borm T.J.A."/>
            <person name="Ohyanagi H."/>
            <person name="Mineta K."/>
            <person name="Michell C.T."/>
            <person name="Saber N."/>
            <person name="Kharbatia N.M."/>
            <person name="Rupper R.R."/>
            <person name="Sharp A.R."/>
            <person name="Dally N."/>
            <person name="Boughton B.A."/>
            <person name="Woo Y.H."/>
            <person name="Gao G."/>
            <person name="Schijlen E.G.W.M."/>
            <person name="Guo X."/>
            <person name="Momin A.A."/>
            <person name="Negrao S."/>
            <person name="Al-Babili S."/>
            <person name="Gehring C."/>
            <person name="Roessner U."/>
            <person name="Jung C."/>
            <person name="Murphy K."/>
            <person name="Arold S.T."/>
            <person name="Gojobori T."/>
            <person name="van der Linden C.G."/>
            <person name="van Loo E.N."/>
            <person name="Jellen E.N."/>
            <person name="Maughan P.J."/>
            <person name="Tester M."/>
        </authorList>
    </citation>
    <scope>NUCLEOTIDE SEQUENCE [LARGE SCALE GENOMIC DNA]</scope>
    <source>
        <strain evidence="3">cv. PI 614886</strain>
    </source>
</reference>
<dbReference type="Gramene" id="AUR62041354-RA">
    <property type="protein sequence ID" value="AUR62041354-RA:cds"/>
    <property type="gene ID" value="AUR62041354"/>
</dbReference>